<dbReference type="GO" id="GO:0043743">
    <property type="term" value="F:LPPG:FO 2-phospho-L-lactate transferase activity"/>
    <property type="evidence" value="ECO:0007669"/>
    <property type="project" value="UniProtKB-EC"/>
</dbReference>
<dbReference type="EC" id="2.7.8.28" evidence="3"/>
<accession>A0ABV5ZDM2</accession>
<dbReference type="PANTHER" id="PTHR43007:SF1">
    <property type="entry name" value="2-PHOSPHO-L-LACTATE TRANSFERASE"/>
    <property type="match status" value="1"/>
</dbReference>
<gene>
    <name evidence="3" type="primary">cofD</name>
    <name evidence="3" type="ORF">ACFFLH_13330</name>
</gene>
<dbReference type="Proteomes" id="UP001589628">
    <property type="component" value="Unassembled WGS sequence"/>
</dbReference>
<keyword evidence="4" id="KW-1185">Reference proteome</keyword>
<keyword evidence="1 3" id="KW-0808">Transferase</keyword>
<evidence type="ECO:0000256" key="1">
    <source>
        <dbReference type="ARBA" id="ARBA00022679"/>
    </source>
</evidence>
<dbReference type="Gene3D" id="1.10.8.240">
    <property type="entry name" value="CofD-like domain"/>
    <property type="match status" value="1"/>
</dbReference>
<protein>
    <submittedName>
        <fullName evidence="3">2-phospho-L-lactate transferase</fullName>
        <ecNumber evidence="3">2.7.8.28</ecNumber>
    </submittedName>
</protein>
<dbReference type="InterPro" id="IPR010115">
    <property type="entry name" value="FbiA/CofD"/>
</dbReference>
<dbReference type="HAMAP" id="MF_01257">
    <property type="entry name" value="CofD"/>
    <property type="match status" value="1"/>
</dbReference>
<proteinExistence type="inferred from homology"/>
<dbReference type="InterPro" id="IPR038136">
    <property type="entry name" value="CofD-like_dom_sf"/>
</dbReference>
<sequence length="327" mass="35051">MSSIQPGFKVLLLAGGVGGAKLAEGLAACCLADQLSILGNVADDQRFHGLWVSPDIDTLTYSLAGLINREQGWGLKGDTNACLQALQRLGQETWMWLGDQDFATHLVRTRLREEGWRPTEIAQHLAQQLGVGPRILLPTDDCIQTQVRTAQGWLGFQEYFVRERCQPEVLELAIRGLEQARPTPEALAAIAEAELIIFAPSNPLLSIDPILAVPGIRAAISASPALKIAVSPLISGKAVKGPAANLLQSLGLRADAMGVAEYYRDLVQVMVLDQADAALVPEVAGLGIIPWCLDTLMQDSASKERLAASLLLRADACLNPVNLAQAI</sequence>
<evidence type="ECO:0000313" key="3">
    <source>
        <dbReference type="EMBL" id="MFB9887397.1"/>
    </source>
</evidence>
<comment type="caution">
    <text evidence="3">The sequence shown here is derived from an EMBL/GenBank/DDBJ whole genome shotgun (WGS) entry which is preliminary data.</text>
</comment>
<dbReference type="InterPro" id="IPR002882">
    <property type="entry name" value="CofD"/>
</dbReference>
<dbReference type="Pfam" id="PF01933">
    <property type="entry name" value="CofD"/>
    <property type="match status" value="1"/>
</dbReference>
<dbReference type="SUPFAM" id="SSF142338">
    <property type="entry name" value="CofD-like"/>
    <property type="match status" value="1"/>
</dbReference>
<reference evidence="3 4" key="1">
    <citation type="submission" date="2024-09" db="EMBL/GenBank/DDBJ databases">
        <authorList>
            <person name="Sun Q."/>
            <person name="Mori K."/>
        </authorList>
    </citation>
    <scope>NUCLEOTIDE SEQUENCE [LARGE SCALE GENOMIC DNA]</scope>
    <source>
        <strain evidence="3 4">ATCC 51285</strain>
    </source>
</reference>
<keyword evidence="2" id="KW-0460">Magnesium</keyword>
<evidence type="ECO:0000313" key="4">
    <source>
        <dbReference type="Proteomes" id="UP001589628"/>
    </source>
</evidence>
<evidence type="ECO:0000256" key="2">
    <source>
        <dbReference type="ARBA" id="ARBA00022842"/>
    </source>
</evidence>
<organism evidence="3 4">
    <name type="scientific">Balneatrix alpica</name>
    <dbReference type="NCBI Taxonomy" id="75684"/>
    <lineage>
        <taxon>Bacteria</taxon>
        <taxon>Pseudomonadati</taxon>
        <taxon>Pseudomonadota</taxon>
        <taxon>Gammaproteobacteria</taxon>
        <taxon>Oceanospirillales</taxon>
        <taxon>Balneatrichaceae</taxon>
        <taxon>Balneatrix</taxon>
    </lineage>
</organism>
<dbReference type="Gene3D" id="3.40.50.10680">
    <property type="entry name" value="CofD-like domains"/>
    <property type="match status" value="1"/>
</dbReference>
<dbReference type="CDD" id="cd07186">
    <property type="entry name" value="CofD_like"/>
    <property type="match status" value="1"/>
</dbReference>
<dbReference type="PANTHER" id="PTHR43007">
    <property type="entry name" value="2-PHOSPHO-L-LACTATE TRANSFERASE"/>
    <property type="match status" value="1"/>
</dbReference>
<dbReference type="EMBL" id="JBHLZN010000004">
    <property type="protein sequence ID" value="MFB9887397.1"/>
    <property type="molecule type" value="Genomic_DNA"/>
</dbReference>
<dbReference type="NCBIfam" id="TIGR01819">
    <property type="entry name" value="F420_cofD"/>
    <property type="match status" value="1"/>
</dbReference>
<dbReference type="RefSeq" id="WP_035461845.1">
    <property type="nucleotide sequence ID" value="NZ_JBHLZN010000004.1"/>
</dbReference>
<name>A0ABV5ZDM2_9GAMM</name>